<dbReference type="EMBL" id="CP060635">
    <property type="protein sequence ID" value="QNM09067.1"/>
    <property type="molecule type" value="Genomic_DNA"/>
</dbReference>
<evidence type="ECO:0000313" key="4">
    <source>
        <dbReference type="Proteomes" id="UP000515860"/>
    </source>
</evidence>
<feature type="domain" description="DDH" evidence="1">
    <location>
        <begin position="14"/>
        <end position="153"/>
    </location>
</feature>
<keyword evidence="4" id="KW-1185">Reference proteome</keyword>
<sequence length="322" mass="36233">MHNLADYLKEIKTVAIAGHVNPDGDCIGSCMGVWLYLRDNFPDVRADVYLQPVREVFSYIEGLDQIHTECDTEKKYDLLILLDISSRERIGVAGPYLETAGKTLCFDHHITNQEQYTWLYNDPEASSTSEVVWGFLEEDKISRACAEALYTGIVHDTGVFQYSCTSPRTMRIAAGLMEKGIPFSEIVDESFYQKTYAQNQIMGRTLMESIMLLDGKCIVGVVRQREMDFYGLNPGDMDGIVSQLRNTIGVEVAIFLYETEFQTFKVSLRSKARVDVSEIAMVFGGGGHKRAAGCTMQGLPYDVVNNISLYVEKQLKEQEADD</sequence>
<name>A0A7G9GE35_9FIRM</name>
<dbReference type="InterPro" id="IPR003156">
    <property type="entry name" value="DHHA1_dom"/>
</dbReference>
<evidence type="ECO:0000313" key="3">
    <source>
        <dbReference type="EMBL" id="QNM09067.1"/>
    </source>
</evidence>
<dbReference type="PANTHER" id="PTHR47618">
    <property type="entry name" value="BIFUNCTIONAL OLIGORIBONUCLEASE AND PAP PHOSPHATASE NRNA"/>
    <property type="match status" value="1"/>
</dbReference>
<reference evidence="3 4" key="1">
    <citation type="submission" date="2020-08" db="EMBL/GenBank/DDBJ databases">
        <authorList>
            <person name="Liu C."/>
            <person name="Sun Q."/>
        </authorList>
    </citation>
    <scope>NUCLEOTIDE SEQUENCE [LARGE SCALE GENOMIC DNA]</scope>
    <source>
        <strain evidence="3 4">NSJ-29</strain>
    </source>
</reference>
<dbReference type="KEGG" id="whj:H9Q79_01865"/>
<dbReference type="PANTHER" id="PTHR47618:SF1">
    <property type="entry name" value="BIFUNCTIONAL OLIGORIBONUCLEASE AND PAP PHOSPHATASE NRNA"/>
    <property type="match status" value="1"/>
</dbReference>
<dbReference type="InterPro" id="IPR001667">
    <property type="entry name" value="DDH_dom"/>
</dbReference>
<dbReference type="GO" id="GO:0003676">
    <property type="term" value="F:nucleic acid binding"/>
    <property type="evidence" value="ECO:0007669"/>
    <property type="project" value="InterPro"/>
</dbReference>
<gene>
    <name evidence="3" type="ORF">H9Q79_01865</name>
</gene>
<dbReference type="RefSeq" id="WP_118642492.1">
    <property type="nucleotide sequence ID" value="NZ_CP060635.1"/>
</dbReference>
<dbReference type="InterPro" id="IPR038763">
    <property type="entry name" value="DHH_sf"/>
</dbReference>
<dbReference type="Pfam" id="PF02272">
    <property type="entry name" value="DHHA1"/>
    <property type="match status" value="1"/>
</dbReference>
<protein>
    <submittedName>
        <fullName evidence="3">Bifunctional oligoribonuclease/PAP phosphatase NrnA</fullName>
    </submittedName>
</protein>
<feature type="domain" description="DHHA1" evidence="2">
    <location>
        <begin position="229"/>
        <end position="313"/>
    </location>
</feature>
<evidence type="ECO:0000259" key="2">
    <source>
        <dbReference type="Pfam" id="PF02272"/>
    </source>
</evidence>
<dbReference type="Gene3D" id="3.90.1640.10">
    <property type="entry name" value="inorganic pyrophosphatase (n-terminal core)"/>
    <property type="match status" value="1"/>
</dbReference>
<dbReference type="AlphaFoldDB" id="A0A7G9GE35"/>
<dbReference type="InterPro" id="IPR051319">
    <property type="entry name" value="Oligoribo/pAp-PDE_c-di-AMP_PDE"/>
</dbReference>
<dbReference type="Proteomes" id="UP000515860">
    <property type="component" value="Chromosome"/>
</dbReference>
<dbReference type="SUPFAM" id="SSF64182">
    <property type="entry name" value="DHH phosphoesterases"/>
    <property type="match status" value="1"/>
</dbReference>
<dbReference type="Gene3D" id="3.10.310.30">
    <property type="match status" value="1"/>
</dbReference>
<evidence type="ECO:0000259" key="1">
    <source>
        <dbReference type="Pfam" id="PF01368"/>
    </source>
</evidence>
<organism evidence="3 4">
    <name type="scientific">Wansuia hejianensis</name>
    <dbReference type="NCBI Taxonomy" id="2763667"/>
    <lineage>
        <taxon>Bacteria</taxon>
        <taxon>Bacillati</taxon>
        <taxon>Bacillota</taxon>
        <taxon>Clostridia</taxon>
        <taxon>Lachnospirales</taxon>
        <taxon>Lachnospiraceae</taxon>
        <taxon>Wansuia</taxon>
    </lineage>
</organism>
<dbReference type="Pfam" id="PF01368">
    <property type="entry name" value="DHH"/>
    <property type="match status" value="1"/>
</dbReference>
<proteinExistence type="predicted"/>
<accession>A0A7G9GE35</accession>